<sequence length="240" mass="25921">MLPTMLSNVWVNLEELLRRGGPVMWPLLAMSVVALTLVLERCWFFMRTNGYGRRRRVQQLGRLLRSGQRREAGALAERDASVYGDVVTQLLTEADASPTSPPSEAAAIDALEAQRHRLERFLPTLSTIITAAPMLGILGTVLGIIASFEILGAQTAHADPRSVSQGIAEALLTTAVGLVIAVVTLFPYNAFRAQVDRTLSQLESLAEAARQVRDNDLAPVSPASADKPQGPTDTPPLADE</sequence>
<dbReference type="Pfam" id="PF01618">
    <property type="entry name" value="MotA_ExbB"/>
    <property type="match status" value="1"/>
</dbReference>
<keyword evidence="3" id="KW-1003">Cell membrane</keyword>
<feature type="transmembrane region" description="Helical" evidence="10">
    <location>
        <begin position="23"/>
        <end position="46"/>
    </location>
</feature>
<dbReference type="PANTHER" id="PTHR30625:SF15">
    <property type="entry name" value="BIOPOLYMER TRANSPORT PROTEIN EXBB"/>
    <property type="match status" value="1"/>
</dbReference>
<keyword evidence="7 10" id="KW-0472">Membrane</keyword>
<comment type="caution">
    <text evidence="12">The sequence shown here is derived from an EMBL/GenBank/DDBJ whole genome shotgun (WGS) entry which is preliminary data.</text>
</comment>
<protein>
    <submittedName>
        <fullName evidence="12">MotA/TolQ/ExbB proton channel family protein</fullName>
    </submittedName>
</protein>
<feature type="domain" description="MotA/TolQ/ExbB proton channel" evidence="11">
    <location>
        <begin position="106"/>
        <end position="203"/>
    </location>
</feature>
<evidence type="ECO:0000259" key="11">
    <source>
        <dbReference type="Pfam" id="PF01618"/>
    </source>
</evidence>
<evidence type="ECO:0000256" key="8">
    <source>
        <dbReference type="RuleBase" id="RU004057"/>
    </source>
</evidence>
<comment type="subcellular location">
    <subcellularLocation>
        <location evidence="1">Cell membrane</location>
        <topology evidence="1">Multi-pass membrane protein</topology>
    </subcellularLocation>
    <subcellularLocation>
        <location evidence="8">Membrane</location>
        <topology evidence="8">Multi-pass membrane protein</topology>
    </subcellularLocation>
</comment>
<dbReference type="PANTHER" id="PTHR30625">
    <property type="entry name" value="PROTEIN TOLQ"/>
    <property type="match status" value="1"/>
</dbReference>
<evidence type="ECO:0000256" key="6">
    <source>
        <dbReference type="ARBA" id="ARBA00022989"/>
    </source>
</evidence>
<comment type="similarity">
    <text evidence="8">Belongs to the exbB/tolQ family.</text>
</comment>
<keyword evidence="6 10" id="KW-1133">Transmembrane helix</keyword>
<evidence type="ECO:0000313" key="13">
    <source>
        <dbReference type="Proteomes" id="UP001575105"/>
    </source>
</evidence>
<organism evidence="12 13">
    <name type="scientific">Natronomicrosphaera hydrolytica</name>
    <dbReference type="NCBI Taxonomy" id="3242702"/>
    <lineage>
        <taxon>Bacteria</taxon>
        <taxon>Pseudomonadati</taxon>
        <taxon>Planctomycetota</taxon>
        <taxon>Phycisphaerae</taxon>
        <taxon>Phycisphaerales</taxon>
        <taxon>Phycisphaeraceae</taxon>
        <taxon>Natronomicrosphaera</taxon>
    </lineage>
</organism>
<evidence type="ECO:0000256" key="5">
    <source>
        <dbReference type="ARBA" id="ARBA00022927"/>
    </source>
</evidence>
<dbReference type="Proteomes" id="UP001575105">
    <property type="component" value="Unassembled WGS sequence"/>
</dbReference>
<keyword evidence="5 8" id="KW-0653">Protein transport</keyword>
<dbReference type="InterPro" id="IPR050790">
    <property type="entry name" value="ExbB/TolQ_transport"/>
</dbReference>
<reference evidence="12 13" key="1">
    <citation type="submission" date="2024-08" db="EMBL/GenBank/DDBJ databases">
        <title>Whole-genome sequencing of halo(alkali)philic microorganisms from hypersaline lakes.</title>
        <authorList>
            <person name="Sorokin D.Y."/>
            <person name="Merkel A.Y."/>
            <person name="Messina E."/>
            <person name="Yakimov M."/>
        </authorList>
    </citation>
    <scope>NUCLEOTIDE SEQUENCE [LARGE SCALE GENOMIC DNA]</scope>
    <source>
        <strain evidence="12 13">AB-hyl4</strain>
    </source>
</reference>
<gene>
    <name evidence="12" type="ORF">ACERK3_08830</name>
</gene>
<name>A0ABV4U485_9BACT</name>
<evidence type="ECO:0000256" key="4">
    <source>
        <dbReference type="ARBA" id="ARBA00022692"/>
    </source>
</evidence>
<evidence type="ECO:0000256" key="2">
    <source>
        <dbReference type="ARBA" id="ARBA00022448"/>
    </source>
</evidence>
<evidence type="ECO:0000256" key="3">
    <source>
        <dbReference type="ARBA" id="ARBA00022475"/>
    </source>
</evidence>
<keyword evidence="4 10" id="KW-0812">Transmembrane</keyword>
<keyword evidence="2 8" id="KW-0813">Transport</keyword>
<evidence type="ECO:0000256" key="7">
    <source>
        <dbReference type="ARBA" id="ARBA00023136"/>
    </source>
</evidence>
<feature type="transmembrane region" description="Helical" evidence="10">
    <location>
        <begin position="125"/>
        <end position="150"/>
    </location>
</feature>
<dbReference type="RefSeq" id="WP_425345327.1">
    <property type="nucleotide sequence ID" value="NZ_JBGUBD010000005.1"/>
</dbReference>
<evidence type="ECO:0000313" key="12">
    <source>
        <dbReference type="EMBL" id="MFA9478399.1"/>
    </source>
</evidence>
<proteinExistence type="inferred from homology"/>
<accession>A0ABV4U485</accession>
<feature type="transmembrane region" description="Helical" evidence="10">
    <location>
        <begin position="170"/>
        <end position="191"/>
    </location>
</feature>
<dbReference type="EMBL" id="JBGUBD010000005">
    <property type="protein sequence ID" value="MFA9478399.1"/>
    <property type="molecule type" value="Genomic_DNA"/>
</dbReference>
<feature type="region of interest" description="Disordered" evidence="9">
    <location>
        <begin position="213"/>
        <end position="240"/>
    </location>
</feature>
<evidence type="ECO:0000256" key="10">
    <source>
        <dbReference type="SAM" id="Phobius"/>
    </source>
</evidence>
<evidence type="ECO:0000256" key="1">
    <source>
        <dbReference type="ARBA" id="ARBA00004651"/>
    </source>
</evidence>
<dbReference type="InterPro" id="IPR002898">
    <property type="entry name" value="MotA_ExbB_proton_chnl"/>
</dbReference>
<evidence type="ECO:0000256" key="9">
    <source>
        <dbReference type="SAM" id="MobiDB-lite"/>
    </source>
</evidence>
<keyword evidence="13" id="KW-1185">Reference proteome</keyword>